<evidence type="ECO:0000313" key="5">
    <source>
        <dbReference type="Proteomes" id="UP000076770"/>
    </source>
</evidence>
<reference evidence="5" key="1">
    <citation type="submission" date="2016-04" db="EMBL/GenBank/DDBJ databases">
        <authorList>
            <person name="Shah S.A."/>
            <person name="Garrett R.A."/>
        </authorList>
    </citation>
    <scope>NUCLEOTIDE SEQUENCE [LARGE SCALE GENOMIC DNA]</scope>
    <source>
        <strain evidence="5">ATCC 35091 / DSM 1616 / JCM 8930 / NBRC 15331 / P1</strain>
    </source>
</reference>
<evidence type="ECO:0000256" key="2">
    <source>
        <dbReference type="ARBA" id="ARBA00023125"/>
    </source>
</evidence>
<dbReference type="Proteomes" id="UP000076770">
    <property type="component" value="Chromosome i"/>
</dbReference>
<proteinExistence type="predicted"/>
<gene>
    <name evidence="4" type="ORF">SSOP1_1536</name>
</gene>
<keyword evidence="3" id="KW-0233">DNA recombination</keyword>
<protein>
    <submittedName>
        <fullName evidence="4">Partial transposase in ISC1250</fullName>
    </submittedName>
</protein>
<dbReference type="PATRIC" id="fig|2287.9.peg.1592"/>
<keyword evidence="1" id="KW-0815">Transposition</keyword>
<evidence type="ECO:0000256" key="1">
    <source>
        <dbReference type="ARBA" id="ARBA00022578"/>
    </source>
</evidence>
<dbReference type="GO" id="GO:0006313">
    <property type="term" value="P:DNA transposition"/>
    <property type="evidence" value="ECO:0007669"/>
    <property type="project" value="InterPro"/>
</dbReference>
<keyword evidence="2" id="KW-0238">DNA-binding</keyword>
<dbReference type="InterPro" id="IPR001207">
    <property type="entry name" value="Transposase_mutator"/>
</dbReference>
<dbReference type="GO" id="GO:0004803">
    <property type="term" value="F:transposase activity"/>
    <property type="evidence" value="ECO:0007669"/>
    <property type="project" value="InterPro"/>
</dbReference>
<organism evidence="4 5">
    <name type="scientific">Saccharolobus solfataricus</name>
    <name type="common">Sulfolobus solfataricus</name>
    <dbReference type="NCBI Taxonomy" id="2287"/>
    <lineage>
        <taxon>Archaea</taxon>
        <taxon>Thermoproteota</taxon>
        <taxon>Thermoprotei</taxon>
        <taxon>Sulfolobales</taxon>
        <taxon>Sulfolobaceae</taxon>
        <taxon>Saccharolobus</taxon>
    </lineage>
</organism>
<dbReference type="AlphaFoldDB" id="A0A157T1H8"/>
<dbReference type="PANTHER" id="PTHR33217">
    <property type="entry name" value="TRANSPOSASE FOR INSERTION SEQUENCE ELEMENT IS1081"/>
    <property type="match status" value="1"/>
</dbReference>
<name>A0A157T1H8_SACSO</name>
<evidence type="ECO:0000256" key="3">
    <source>
        <dbReference type="ARBA" id="ARBA00023172"/>
    </source>
</evidence>
<sequence>MDLLTANEITLYGIQLKELIEGPGQSLTLTLAPKILSDDALLNKSVQEIEKMALEEAEKRSPNYRRGKEVKRKGYARYRFLKGFKIMLEGREVIYKLEWISVELPVLYGIKGRVKTQVEETLLRKERKVFATLMLVYSVLGGKLNAKLWMPQIEVSGNFKYVIVDGKCVSILEKFLRL</sequence>
<dbReference type="GO" id="GO:0003677">
    <property type="term" value="F:DNA binding"/>
    <property type="evidence" value="ECO:0007669"/>
    <property type="project" value="UniProtKB-KW"/>
</dbReference>
<dbReference type="PANTHER" id="PTHR33217:SF7">
    <property type="entry name" value="TRANSPOSASE FOR INSERTION SEQUENCE ELEMENT IS1081"/>
    <property type="match status" value="1"/>
</dbReference>
<dbReference type="EMBL" id="LT549890">
    <property type="protein sequence ID" value="SAI85090.1"/>
    <property type="molecule type" value="Genomic_DNA"/>
</dbReference>
<accession>A0A157T1H8</accession>
<evidence type="ECO:0000313" key="4">
    <source>
        <dbReference type="EMBL" id="SAI85090.1"/>
    </source>
</evidence>